<feature type="compositionally biased region" description="Low complexity" evidence="4">
    <location>
        <begin position="16"/>
        <end position="27"/>
    </location>
</feature>
<comment type="caution">
    <text evidence="7">The sequence shown here is derived from an EMBL/GenBank/DDBJ whole genome shotgun (WGS) entry which is preliminary data.</text>
</comment>
<evidence type="ECO:0000259" key="6">
    <source>
        <dbReference type="PROSITE" id="PS51109"/>
    </source>
</evidence>
<accession>A0ABP9HDM0</accession>
<organism evidence="7 8">
    <name type="scientific">Kineococcus glutinatus</name>
    <dbReference type="NCBI Taxonomy" id="1070872"/>
    <lineage>
        <taxon>Bacteria</taxon>
        <taxon>Bacillati</taxon>
        <taxon>Actinomycetota</taxon>
        <taxon>Actinomycetes</taxon>
        <taxon>Kineosporiales</taxon>
        <taxon>Kineosporiaceae</taxon>
        <taxon>Kineococcus</taxon>
    </lineage>
</organism>
<dbReference type="InterPro" id="IPR011098">
    <property type="entry name" value="G5_dom"/>
</dbReference>
<gene>
    <name evidence="7" type="ORF">GCM10023225_08390</name>
</gene>
<keyword evidence="3" id="KW-0378">Hydrolase</keyword>
<dbReference type="Proteomes" id="UP001501195">
    <property type="component" value="Unassembled WGS sequence"/>
</dbReference>
<evidence type="ECO:0000313" key="7">
    <source>
        <dbReference type="EMBL" id="GAA4968361.1"/>
    </source>
</evidence>
<dbReference type="Gene3D" id="2.20.230.10">
    <property type="entry name" value="Resuscitation-promoting factor rpfb"/>
    <property type="match status" value="1"/>
</dbReference>
<comment type="similarity">
    <text evidence="1">Belongs to the transglycosylase family. Rpf subfamily.</text>
</comment>
<keyword evidence="8" id="KW-1185">Reference proteome</keyword>
<proteinExistence type="inferred from homology"/>
<dbReference type="Pfam" id="PF07501">
    <property type="entry name" value="G5"/>
    <property type="match status" value="1"/>
</dbReference>
<sequence>MRRPSRRRRPAHRRAGAGARAPGPVPGRIDVWNPVRLPSPRRRLTAALTGGSALVLVLGGTTAFTTLHKDVRVDVDGSSREVGTFSRTVADVLRDEGITVGAHDVVAPAPDTELREGQDVVVRYGRRLDLTVDGEQRTYWTTATTVQAALDDLGVRADGARLSASRSQPLGRQGLQLRVDTPKDVVVAADGAETPRTTTAADVAGLLAEAGVVLRPLDTVSAPTTAPVTAGLRVQVVRVDVTTSTEVQAIGHGSRTEETADLYVGERRVSVEGRDGSKTLTFEDETHDGVRVRHDLVGEHVDAEPVEEVVQVGTKPKPAPAPTGGGSVAGADGLNWAALAACESGGNPGIVSSSGRYHGLYQFSVSTWRAVGGSGLPSQASAAEQTYRAKLLYARAGAGQWPVCGKRL</sequence>
<keyword evidence="5" id="KW-1133">Transmembrane helix</keyword>
<evidence type="ECO:0000256" key="5">
    <source>
        <dbReference type="SAM" id="Phobius"/>
    </source>
</evidence>
<feature type="region of interest" description="Disordered" evidence="4">
    <location>
        <begin position="1"/>
        <end position="27"/>
    </location>
</feature>
<evidence type="ECO:0000256" key="4">
    <source>
        <dbReference type="SAM" id="MobiDB-lite"/>
    </source>
</evidence>
<evidence type="ECO:0000256" key="3">
    <source>
        <dbReference type="ARBA" id="ARBA00022801"/>
    </source>
</evidence>
<evidence type="ECO:0000256" key="1">
    <source>
        <dbReference type="ARBA" id="ARBA00010830"/>
    </source>
</evidence>
<feature type="domain" description="G5" evidence="6">
    <location>
        <begin position="236"/>
        <end position="316"/>
    </location>
</feature>
<evidence type="ECO:0000256" key="2">
    <source>
        <dbReference type="ARBA" id="ARBA00022729"/>
    </source>
</evidence>
<dbReference type="SUPFAM" id="SSF53955">
    <property type="entry name" value="Lysozyme-like"/>
    <property type="match status" value="1"/>
</dbReference>
<dbReference type="InterPro" id="IPR007137">
    <property type="entry name" value="DUF348"/>
</dbReference>
<dbReference type="CDD" id="cd13925">
    <property type="entry name" value="RPF"/>
    <property type="match status" value="1"/>
</dbReference>
<dbReference type="Pfam" id="PF06737">
    <property type="entry name" value="Transglycosylas"/>
    <property type="match status" value="1"/>
</dbReference>
<dbReference type="Gene3D" id="1.10.530.10">
    <property type="match status" value="1"/>
</dbReference>
<evidence type="ECO:0000313" key="8">
    <source>
        <dbReference type="Proteomes" id="UP001501195"/>
    </source>
</evidence>
<dbReference type="PROSITE" id="PS51109">
    <property type="entry name" value="G5"/>
    <property type="match status" value="1"/>
</dbReference>
<keyword evidence="5" id="KW-0472">Membrane</keyword>
<dbReference type="SMART" id="SM01208">
    <property type="entry name" value="G5"/>
    <property type="match status" value="1"/>
</dbReference>
<dbReference type="EMBL" id="BAABIL010000106">
    <property type="protein sequence ID" value="GAA4968361.1"/>
    <property type="molecule type" value="Genomic_DNA"/>
</dbReference>
<keyword evidence="5" id="KW-0812">Transmembrane</keyword>
<feature type="transmembrane region" description="Helical" evidence="5">
    <location>
        <begin position="44"/>
        <end position="64"/>
    </location>
</feature>
<name>A0ABP9HDM0_9ACTN</name>
<feature type="compositionally biased region" description="Basic residues" evidence="4">
    <location>
        <begin position="1"/>
        <end position="15"/>
    </location>
</feature>
<reference evidence="8" key="1">
    <citation type="journal article" date="2019" name="Int. J. Syst. Evol. Microbiol.">
        <title>The Global Catalogue of Microorganisms (GCM) 10K type strain sequencing project: providing services to taxonomists for standard genome sequencing and annotation.</title>
        <authorList>
            <consortium name="The Broad Institute Genomics Platform"/>
            <consortium name="The Broad Institute Genome Sequencing Center for Infectious Disease"/>
            <person name="Wu L."/>
            <person name="Ma J."/>
        </authorList>
    </citation>
    <scope>NUCLEOTIDE SEQUENCE [LARGE SCALE GENOMIC DNA]</scope>
    <source>
        <strain evidence="8">JCM 18126</strain>
    </source>
</reference>
<dbReference type="InterPro" id="IPR023346">
    <property type="entry name" value="Lysozyme-like_dom_sf"/>
</dbReference>
<dbReference type="InterPro" id="IPR010618">
    <property type="entry name" value="RPF"/>
</dbReference>
<dbReference type="Pfam" id="PF03990">
    <property type="entry name" value="DUF348"/>
    <property type="match status" value="3"/>
</dbReference>
<keyword evidence="2" id="KW-0732">Signal</keyword>
<protein>
    <submittedName>
        <fullName evidence="7">Resuscitation-promoting factor</fullName>
    </submittedName>
</protein>